<dbReference type="SUPFAM" id="SSF56672">
    <property type="entry name" value="DNA/RNA polymerases"/>
    <property type="match status" value="1"/>
</dbReference>
<protein>
    <recommendedName>
        <fullName evidence="1">F-box/LRR-repeat protein 15/At3g58940/PEG3-like LRR domain-containing protein</fullName>
    </recommendedName>
</protein>
<sequence>MPLGYLYNPKDAYMMATSNSVDLIRDVSLECELLLPQRSRDARLQRHIEYHALFDDVDKIPPNQVIEHDIQLVAVTTLPNISMYQNSFFENGKIKRQVEELLKSGVIRPSISPCGSPVVLVPKNDGGWRMRVDYRTLNKITIKNRYLLPRIDDLLDQLKKAIYFTKLDLKWCLEVPPACPNICFTSDLLALKDYALNFESWNGNVDVIYWKNLRTLTITFGRFDDDLFRSIISGSPVLETSVLGSCYGFEVLDISNDSVKNFVICGYSLEMNTLRINAPHIESSTIKGDFDLKAILLLNMSSVIQAKLDYSNTKVFYAMEMYEHHQMKKELFKGLILSLSHVKELKVGKSCLELVLLRVNLEVLKIEEDPKEEPEEEEDDDMVNNEEDDAEVIDPYEEADPHNQPPLTSDEETEFAPPVVQIANADDVPIPPVIQFGSNFHVVESLATRDLLTGNSKVYAPGLMCCDLKSVYRGVKRLSKQMHDKYIMEKKMEKKLGQDEIRMNGQEFDITALDSTVRENRSENSKMIKLITGLSREFTELKNQNRRAEELSRWEVWVRGRIPNHLRFQEEPSIYTAPVPRADDPYVMVRDAAIDTRGDEDVDTDAPLDT</sequence>
<accession>A0A6L2JP00</accession>
<reference evidence="2" key="1">
    <citation type="journal article" date="2019" name="Sci. Rep.">
        <title>Draft genome of Tanacetum cinerariifolium, the natural source of mosquito coil.</title>
        <authorList>
            <person name="Yamashiro T."/>
            <person name="Shiraishi A."/>
            <person name="Satake H."/>
            <person name="Nakayama K."/>
        </authorList>
    </citation>
    <scope>NUCLEOTIDE SEQUENCE</scope>
</reference>
<dbReference type="AlphaFoldDB" id="A0A6L2JP00"/>
<organism evidence="2">
    <name type="scientific">Tanacetum cinerariifolium</name>
    <name type="common">Dalmatian daisy</name>
    <name type="synonym">Chrysanthemum cinerariifolium</name>
    <dbReference type="NCBI Taxonomy" id="118510"/>
    <lineage>
        <taxon>Eukaryota</taxon>
        <taxon>Viridiplantae</taxon>
        <taxon>Streptophyta</taxon>
        <taxon>Embryophyta</taxon>
        <taxon>Tracheophyta</taxon>
        <taxon>Spermatophyta</taxon>
        <taxon>Magnoliopsida</taxon>
        <taxon>eudicotyledons</taxon>
        <taxon>Gunneridae</taxon>
        <taxon>Pentapetalae</taxon>
        <taxon>asterids</taxon>
        <taxon>campanulids</taxon>
        <taxon>Asterales</taxon>
        <taxon>Asteraceae</taxon>
        <taxon>Asteroideae</taxon>
        <taxon>Anthemideae</taxon>
        <taxon>Anthemidinae</taxon>
        <taxon>Tanacetum</taxon>
    </lineage>
</organism>
<feature type="domain" description="F-box/LRR-repeat protein 15/At3g58940/PEG3-like LRR" evidence="1">
    <location>
        <begin position="180"/>
        <end position="284"/>
    </location>
</feature>
<proteinExistence type="predicted"/>
<evidence type="ECO:0000259" key="1">
    <source>
        <dbReference type="Pfam" id="PF24758"/>
    </source>
</evidence>
<dbReference type="EMBL" id="BKCJ010000920">
    <property type="protein sequence ID" value="GEU37364.1"/>
    <property type="molecule type" value="Genomic_DNA"/>
</dbReference>
<dbReference type="InterPro" id="IPR053134">
    <property type="entry name" value="RNA-dir_DNA_polymerase"/>
</dbReference>
<name>A0A6L2JP00_TANCI</name>
<dbReference type="CDD" id="cd01647">
    <property type="entry name" value="RT_LTR"/>
    <property type="match status" value="1"/>
</dbReference>
<dbReference type="Gene3D" id="3.30.70.270">
    <property type="match status" value="1"/>
</dbReference>
<dbReference type="InterPro" id="IPR043502">
    <property type="entry name" value="DNA/RNA_pol_sf"/>
</dbReference>
<gene>
    <name evidence="2" type="ORF">Tci_009342</name>
</gene>
<dbReference type="InterPro" id="IPR043128">
    <property type="entry name" value="Rev_trsase/Diguanyl_cyclase"/>
</dbReference>
<evidence type="ECO:0000313" key="2">
    <source>
        <dbReference type="EMBL" id="GEU37364.1"/>
    </source>
</evidence>
<comment type="caution">
    <text evidence="2">The sequence shown here is derived from an EMBL/GenBank/DDBJ whole genome shotgun (WGS) entry which is preliminary data.</text>
</comment>
<dbReference type="Gene3D" id="3.10.10.10">
    <property type="entry name" value="HIV Type 1 Reverse Transcriptase, subunit A, domain 1"/>
    <property type="match status" value="1"/>
</dbReference>
<dbReference type="InterPro" id="IPR055411">
    <property type="entry name" value="LRR_FXL15/At3g58940/PEG3-like"/>
</dbReference>
<dbReference type="Pfam" id="PF24758">
    <property type="entry name" value="LRR_At5g56370"/>
    <property type="match status" value="1"/>
</dbReference>
<dbReference type="PANTHER" id="PTHR24559">
    <property type="entry name" value="TRANSPOSON TY3-I GAG-POL POLYPROTEIN"/>
    <property type="match status" value="1"/>
</dbReference>
<dbReference type="PANTHER" id="PTHR24559:SF450">
    <property type="entry name" value="RNA-DIRECTED DNA POLYMERASE HOMOLOG"/>
    <property type="match status" value="1"/>
</dbReference>